<comment type="cofactor">
    <cofactor evidence="1">
        <name>[4Fe-4S] cluster</name>
        <dbReference type="ChEBI" id="CHEBI:49883"/>
    </cofactor>
</comment>
<keyword evidence="1" id="KW-0479">Metal-binding</keyword>
<keyword evidence="1" id="KW-0548">Nucleotidyltransferase</keyword>
<dbReference type="GO" id="GO:0003677">
    <property type="term" value="F:DNA binding"/>
    <property type="evidence" value="ECO:0007669"/>
    <property type="project" value="UniProtKB-KW"/>
</dbReference>
<dbReference type="Pfam" id="PF08490">
    <property type="entry name" value="DUF1744"/>
    <property type="match status" value="1"/>
</dbReference>
<dbReference type="InterPro" id="IPR029703">
    <property type="entry name" value="POL2"/>
</dbReference>
<protein>
    <recommendedName>
        <fullName evidence="1">DNA polymerase epsilon catalytic subunit</fullName>
        <ecNumber evidence="1">2.7.7.7</ecNumber>
    </recommendedName>
</protein>
<keyword evidence="1" id="KW-0408">Iron</keyword>
<gene>
    <name evidence="3" type="primary">ORF113696</name>
</gene>
<dbReference type="AlphaFoldDB" id="A0A0B7AER0"/>
<reference evidence="3" key="1">
    <citation type="submission" date="2014-12" db="EMBL/GenBank/DDBJ databases">
        <title>Insight into the proteome of Arion vulgaris.</title>
        <authorList>
            <person name="Aradska J."/>
            <person name="Bulat T."/>
            <person name="Smidak R."/>
            <person name="Sarate P."/>
            <person name="Gangsoo J."/>
            <person name="Sialana F."/>
            <person name="Bilban M."/>
            <person name="Lubec G."/>
        </authorList>
    </citation>
    <scope>NUCLEOTIDE SEQUENCE</scope>
    <source>
        <tissue evidence="3">Skin</tissue>
    </source>
</reference>
<keyword evidence="1" id="KW-0863">Zinc-finger</keyword>
<dbReference type="EMBL" id="HACG01032252">
    <property type="protein sequence ID" value="CEK79117.1"/>
    <property type="molecule type" value="Transcribed_RNA"/>
</dbReference>
<dbReference type="GO" id="GO:0000278">
    <property type="term" value="P:mitotic cell cycle"/>
    <property type="evidence" value="ECO:0007669"/>
    <property type="project" value="TreeGrafter"/>
</dbReference>
<dbReference type="GO" id="GO:0008622">
    <property type="term" value="C:epsilon DNA polymerase complex"/>
    <property type="evidence" value="ECO:0007669"/>
    <property type="project" value="InterPro"/>
</dbReference>
<sequence>INLLPEMSEFPLVPIHVIDSSTLYNVLDWQRVGCRRMLQHYLNSNIYIQSLQEQARYLHVPLGNIPQDFTLFGCDLFLARLATKHNHILWASATYRPDLGGKEADDNRLCMELEDNILVEMNNPGAYSTVCVDVELTSLAVNTIVESGHINDLEGASAVSFDSAPQTSLEEMVKGQGAAMMLASYDETALCATTFRILKFMVQGWLKDVTSHRNCHADNQLMHFYRWIRSPNALLYDPALRRTLHNMMKKVFMQLISEFKRLGSVIVHANFNRLIVCTKKRHIEDAMAYMEYITSSIRSRDIFHMIGIDFDKCWEFLVWMDPTNRGGVFGKTVVPPLSKDNAGDEEDERAQDEMEDDIEARTDMHWNIATFLPEAGACQTNFNMLIAGYILAVYRRIQEDSKITHDSTPVQRKSTSQTQKSSDVTTLPSIVSFSQTLIQEELAQHMFALTQKIKKKLSVSHGGADIFPHLPGSYL</sequence>
<dbReference type="GO" id="GO:0006272">
    <property type="term" value="P:leading strand elongation"/>
    <property type="evidence" value="ECO:0007669"/>
    <property type="project" value="TreeGrafter"/>
</dbReference>
<keyword evidence="1" id="KW-0808">Transferase</keyword>
<dbReference type="GO" id="GO:0003887">
    <property type="term" value="F:DNA-directed DNA polymerase activity"/>
    <property type="evidence" value="ECO:0007669"/>
    <property type="project" value="UniProtKB-KW"/>
</dbReference>
<keyword evidence="1" id="KW-0238">DNA-binding</keyword>
<feature type="domain" description="DNA polymerase epsilon catalytic subunit A C-terminal" evidence="2">
    <location>
        <begin position="2"/>
        <end position="328"/>
    </location>
</feature>
<comment type="subcellular location">
    <subcellularLocation>
        <location evidence="1">Nucleus</location>
    </subcellularLocation>
</comment>
<keyword evidence="1" id="KW-0239">DNA-directed DNA polymerase</keyword>
<comment type="function">
    <text evidence="1">DNA polymerase II participates in chromosomal DNA replication.</text>
</comment>
<evidence type="ECO:0000313" key="3">
    <source>
        <dbReference type="EMBL" id="CEK79117.1"/>
    </source>
</evidence>
<dbReference type="GO" id="GO:0008310">
    <property type="term" value="F:single-stranded DNA 3'-5' DNA exonuclease activity"/>
    <property type="evidence" value="ECO:0007669"/>
    <property type="project" value="TreeGrafter"/>
</dbReference>
<dbReference type="GO" id="GO:0045004">
    <property type="term" value="P:DNA replication proofreading"/>
    <property type="evidence" value="ECO:0007669"/>
    <property type="project" value="TreeGrafter"/>
</dbReference>
<dbReference type="InterPro" id="IPR013697">
    <property type="entry name" value="DNA_pol_e_suA_C"/>
</dbReference>
<keyword evidence="1" id="KW-0862">Zinc</keyword>
<dbReference type="PANTHER" id="PTHR10670:SF0">
    <property type="entry name" value="DNA POLYMERASE EPSILON CATALYTIC SUBUNIT A"/>
    <property type="match status" value="1"/>
</dbReference>
<dbReference type="GO" id="GO:0006287">
    <property type="term" value="P:base-excision repair, gap-filling"/>
    <property type="evidence" value="ECO:0007669"/>
    <property type="project" value="TreeGrafter"/>
</dbReference>
<organism evidence="3">
    <name type="scientific">Arion vulgaris</name>
    <dbReference type="NCBI Taxonomy" id="1028688"/>
    <lineage>
        <taxon>Eukaryota</taxon>
        <taxon>Metazoa</taxon>
        <taxon>Spiralia</taxon>
        <taxon>Lophotrochozoa</taxon>
        <taxon>Mollusca</taxon>
        <taxon>Gastropoda</taxon>
        <taxon>Heterobranchia</taxon>
        <taxon>Euthyneura</taxon>
        <taxon>Panpulmonata</taxon>
        <taxon>Eupulmonata</taxon>
        <taxon>Stylommatophora</taxon>
        <taxon>Helicina</taxon>
        <taxon>Arionoidea</taxon>
        <taxon>Arionidae</taxon>
        <taxon>Arion</taxon>
    </lineage>
</organism>
<dbReference type="PANTHER" id="PTHR10670">
    <property type="entry name" value="DNA POLYMERASE EPSILON CATALYTIC SUBUNIT A"/>
    <property type="match status" value="1"/>
</dbReference>
<evidence type="ECO:0000259" key="2">
    <source>
        <dbReference type="SMART" id="SM01159"/>
    </source>
</evidence>
<comment type="catalytic activity">
    <reaction evidence="1">
        <text>DNA(n) + a 2'-deoxyribonucleoside 5'-triphosphate = DNA(n+1) + diphosphate</text>
        <dbReference type="Rhea" id="RHEA:22508"/>
        <dbReference type="Rhea" id="RHEA-COMP:17339"/>
        <dbReference type="Rhea" id="RHEA-COMP:17340"/>
        <dbReference type="ChEBI" id="CHEBI:33019"/>
        <dbReference type="ChEBI" id="CHEBI:61560"/>
        <dbReference type="ChEBI" id="CHEBI:173112"/>
        <dbReference type="EC" id="2.7.7.7"/>
    </reaction>
</comment>
<dbReference type="GO" id="GO:0006297">
    <property type="term" value="P:nucleotide-excision repair, DNA gap filling"/>
    <property type="evidence" value="ECO:0007669"/>
    <property type="project" value="TreeGrafter"/>
</dbReference>
<keyword evidence="1" id="KW-0411">Iron-sulfur</keyword>
<feature type="non-terminal residue" evidence="3">
    <location>
        <position position="475"/>
    </location>
</feature>
<proteinExistence type="inferred from homology"/>
<feature type="non-terminal residue" evidence="3">
    <location>
        <position position="1"/>
    </location>
</feature>
<accession>A0A0B7AER0</accession>
<dbReference type="GO" id="GO:0051539">
    <property type="term" value="F:4 iron, 4 sulfur cluster binding"/>
    <property type="evidence" value="ECO:0007669"/>
    <property type="project" value="UniProtKB-KW"/>
</dbReference>
<name>A0A0B7AER0_9EUPU</name>
<dbReference type="EC" id="2.7.7.7" evidence="1"/>
<comment type="similarity">
    <text evidence="1">Belongs to the DNA polymerase type-B family.</text>
</comment>
<keyword evidence="1" id="KW-0004">4Fe-4S</keyword>
<dbReference type="GO" id="GO:0008270">
    <property type="term" value="F:zinc ion binding"/>
    <property type="evidence" value="ECO:0007669"/>
    <property type="project" value="UniProtKB-KW"/>
</dbReference>
<dbReference type="SMART" id="SM01159">
    <property type="entry name" value="DUF1744"/>
    <property type="match status" value="1"/>
</dbReference>
<keyword evidence="1" id="KW-0539">Nucleus</keyword>
<evidence type="ECO:0000256" key="1">
    <source>
        <dbReference type="RuleBase" id="RU365029"/>
    </source>
</evidence>
<keyword evidence="1" id="KW-0235">DNA replication</keyword>